<dbReference type="SUPFAM" id="SSF53335">
    <property type="entry name" value="S-adenosyl-L-methionine-dependent methyltransferases"/>
    <property type="match status" value="1"/>
</dbReference>
<dbReference type="AlphaFoldDB" id="A0A1I4EBE7"/>
<proteinExistence type="predicted"/>
<reference evidence="2" key="1">
    <citation type="submission" date="2016-10" db="EMBL/GenBank/DDBJ databases">
        <authorList>
            <person name="Varghese N."/>
            <person name="Submissions S."/>
        </authorList>
    </citation>
    <scope>NUCLEOTIDE SEQUENCE [LARGE SCALE GENOMIC DNA]</scope>
    <source>
        <strain evidence="2">CGMCC 1.6474</strain>
    </source>
</reference>
<dbReference type="EMBL" id="FOSV01000007">
    <property type="protein sequence ID" value="SFL03144.1"/>
    <property type="molecule type" value="Genomic_DNA"/>
</dbReference>
<protein>
    <submittedName>
        <fullName evidence="1">Methyltransferase domain-containing protein</fullName>
    </submittedName>
</protein>
<dbReference type="CDD" id="cd02440">
    <property type="entry name" value="AdoMet_MTases"/>
    <property type="match status" value="1"/>
</dbReference>
<dbReference type="OrthoDB" id="9791837at2"/>
<sequence>MREKDTDGTAAEPAFRFIDPPFQFNSPKVAVYPTEVTGHYILRKMAHRLGWSSLAGKRVLDFGCGVRSVRTIVNLGLPIGRYVGVDVNKASIAWLSEHVEDKRFGFLHINDANTMYNPKGTAGDGHDALETLTDERFDVVLAYSVMTHQQPDGFERIASVLRRVQAHGGAFYFTGLLSDEPQDFAEQAANPGGFCVYNRVYLRSLLDKAGWRVEAMWDGEDHYQQPAVLCRPV</sequence>
<gene>
    <name evidence="1" type="ORF">SAMN04488125_107204</name>
</gene>
<keyword evidence="1" id="KW-0808">Transferase</keyword>
<dbReference type="Gene3D" id="3.40.50.150">
    <property type="entry name" value="Vaccinia Virus protein VP39"/>
    <property type="match status" value="1"/>
</dbReference>
<organism evidence="1 2">
    <name type="scientific">Methylorubrum salsuginis</name>
    <dbReference type="NCBI Taxonomy" id="414703"/>
    <lineage>
        <taxon>Bacteria</taxon>
        <taxon>Pseudomonadati</taxon>
        <taxon>Pseudomonadota</taxon>
        <taxon>Alphaproteobacteria</taxon>
        <taxon>Hyphomicrobiales</taxon>
        <taxon>Methylobacteriaceae</taxon>
        <taxon>Methylorubrum</taxon>
    </lineage>
</organism>
<dbReference type="GO" id="GO:0032259">
    <property type="term" value="P:methylation"/>
    <property type="evidence" value="ECO:0007669"/>
    <property type="project" value="UniProtKB-KW"/>
</dbReference>
<dbReference type="Proteomes" id="UP000198804">
    <property type="component" value="Unassembled WGS sequence"/>
</dbReference>
<dbReference type="Pfam" id="PF13489">
    <property type="entry name" value="Methyltransf_23"/>
    <property type="match status" value="1"/>
</dbReference>
<dbReference type="GO" id="GO:0008168">
    <property type="term" value="F:methyltransferase activity"/>
    <property type="evidence" value="ECO:0007669"/>
    <property type="project" value="UniProtKB-KW"/>
</dbReference>
<keyword evidence="1" id="KW-0489">Methyltransferase</keyword>
<evidence type="ECO:0000313" key="2">
    <source>
        <dbReference type="Proteomes" id="UP000198804"/>
    </source>
</evidence>
<accession>A0A1I4EBE7</accession>
<dbReference type="InterPro" id="IPR029063">
    <property type="entry name" value="SAM-dependent_MTases_sf"/>
</dbReference>
<keyword evidence="2" id="KW-1185">Reference proteome</keyword>
<dbReference type="STRING" id="414703.SAMN04488125_107204"/>
<evidence type="ECO:0000313" key="1">
    <source>
        <dbReference type="EMBL" id="SFL03144.1"/>
    </source>
</evidence>
<dbReference type="RefSeq" id="WP_091945709.1">
    <property type="nucleotide sequence ID" value="NZ_FOSV01000007.1"/>
</dbReference>
<name>A0A1I4EBE7_9HYPH</name>